<keyword evidence="2" id="KW-0732">Signal</keyword>
<comment type="caution">
    <text evidence="4">The sequence shown here is derived from an EMBL/GenBank/DDBJ whole genome shotgun (WGS) entry which is preliminary data.</text>
</comment>
<evidence type="ECO:0000313" key="4">
    <source>
        <dbReference type="EMBL" id="PON84900.1"/>
    </source>
</evidence>
<dbReference type="Proteomes" id="UP000237000">
    <property type="component" value="Unassembled WGS sequence"/>
</dbReference>
<evidence type="ECO:0000256" key="2">
    <source>
        <dbReference type="SAM" id="SignalP"/>
    </source>
</evidence>
<feature type="compositionally biased region" description="Basic and acidic residues" evidence="1">
    <location>
        <begin position="67"/>
        <end position="79"/>
    </location>
</feature>
<evidence type="ECO:0000313" key="5">
    <source>
        <dbReference type="Proteomes" id="UP000237000"/>
    </source>
</evidence>
<feature type="region of interest" description="Disordered" evidence="1">
    <location>
        <begin position="56"/>
        <end position="80"/>
    </location>
</feature>
<dbReference type="PROSITE" id="PS51277">
    <property type="entry name" value="BURP"/>
    <property type="match status" value="1"/>
</dbReference>
<proteinExistence type="predicted"/>
<evidence type="ECO:0000256" key="1">
    <source>
        <dbReference type="SAM" id="MobiDB-lite"/>
    </source>
</evidence>
<dbReference type="InterPro" id="IPR044816">
    <property type="entry name" value="BURP"/>
</dbReference>
<dbReference type="OrthoDB" id="1909293at2759"/>
<dbReference type="AlphaFoldDB" id="A0A2P5EH68"/>
<dbReference type="Pfam" id="PF03181">
    <property type="entry name" value="BURP"/>
    <property type="match status" value="1"/>
</dbReference>
<dbReference type="EMBL" id="JXTC01000155">
    <property type="protein sequence ID" value="PON84900.1"/>
    <property type="molecule type" value="Genomic_DNA"/>
</dbReference>
<feature type="domain" description="BURP" evidence="3">
    <location>
        <begin position="98"/>
        <end position="316"/>
    </location>
</feature>
<evidence type="ECO:0000259" key="3">
    <source>
        <dbReference type="PROSITE" id="PS51277"/>
    </source>
</evidence>
<reference evidence="5" key="1">
    <citation type="submission" date="2016-06" db="EMBL/GenBank/DDBJ databases">
        <title>Parallel loss of symbiosis genes in relatives of nitrogen-fixing non-legume Parasponia.</title>
        <authorList>
            <person name="Van Velzen R."/>
            <person name="Holmer R."/>
            <person name="Bu F."/>
            <person name="Rutten L."/>
            <person name="Van Zeijl A."/>
            <person name="Liu W."/>
            <person name="Santuari L."/>
            <person name="Cao Q."/>
            <person name="Sharma T."/>
            <person name="Shen D."/>
            <person name="Roswanjaya Y."/>
            <person name="Wardhani T."/>
            <person name="Kalhor M.S."/>
            <person name="Jansen J."/>
            <person name="Van den Hoogen J."/>
            <person name="Gungor B."/>
            <person name="Hartog M."/>
            <person name="Hontelez J."/>
            <person name="Verver J."/>
            <person name="Yang W.-C."/>
            <person name="Schijlen E."/>
            <person name="Repin R."/>
            <person name="Schilthuizen M."/>
            <person name="Schranz E."/>
            <person name="Heidstra R."/>
            <person name="Miyata K."/>
            <person name="Fedorova E."/>
            <person name="Kohlen W."/>
            <person name="Bisseling T."/>
            <person name="Smit S."/>
            <person name="Geurts R."/>
        </authorList>
    </citation>
    <scope>NUCLEOTIDE SEQUENCE [LARGE SCALE GENOMIC DNA]</scope>
    <source>
        <strain evidence="5">cv. RG33-2</strain>
    </source>
</reference>
<feature type="signal peptide" evidence="2">
    <location>
        <begin position="1"/>
        <end position="37"/>
    </location>
</feature>
<protein>
    <submittedName>
        <fullName evidence="4">BURP domain containing protein</fullName>
    </submittedName>
</protein>
<dbReference type="FunCoup" id="A0A2P5EH68">
    <property type="interactions" value="19"/>
</dbReference>
<dbReference type="InParanoid" id="A0A2P5EH68"/>
<feature type="chain" id="PRO_5015176330" evidence="2">
    <location>
        <begin position="38"/>
        <end position="318"/>
    </location>
</feature>
<accession>A0A2P5EH68</accession>
<name>A0A2P5EH68_TREOI</name>
<dbReference type="SMART" id="SM01045">
    <property type="entry name" value="BURP"/>
    <property type="match status" value="1"/>
</dbReference>
<organism evidence="4 5">
    <name type="scientific">Trema orientale</name>
    <name type="common">Charcoal tree</name>
    <name type="synonym">Celtis orientalis</name>
    <dbReference type="NCBI Taxonomy" id="63057"/>
    <lineage>
        <taxon>Eukaryota</taxon>
        <taxon>Viridiplantae</taxon>
        <taxon>Streptophyta</taxon>
        <taxon>Embryophyta</taxon>
        <taxon>Tracheophyta</taxon>
        <taxon>Spermatophyta</taxon>
        <taxon>Magnoliopsida</taxon>
        <taxon>eudicotyledons</taxon>
        <taxon>Gunneridae</taxon>
        <taxon>Pentapetalae</taxon>
        <taxon>rosids</taxon>
        <taxon>fabids</taxon>
        <taxon>Rosales</taxon>
        <taxon>Cannabaceae</taxon>
        <taxon>Trema</taxon>
    </lineage>
</organism>
<dbReference type="PANTHER" id="PTHR31236">
    <property type="entry name" value="BURP DOMAIN PROTEIN USPL1-LIKE"/>
    <property type="match status" value="1"/>
</dbReference>
<gene>
    <name evidence="4" type="ORF">TorRG33x02_192980</name>
</gene>
<keyword evidence="5" id="KW-1185">Reference proteome</keyword>
<dbReference type="PANTHER" id="PTHR31236:SF32">
    <property type="entry name" value="BURP DOMAIN PROTEIN USPL1-LIKE"/>
    <property type="match status" value="1"/>
</dbReference>
<sequence>MTRMTRSSGGKGSEMGFGVASWNILFLHLLLIQLAHGREFTSDNYLRLPSSNIGDEMEDDFSAQRTVESEEHEKEDKGHFQAHSLSHMDHTDPNIMVFFTMNDLNVGKTMPIYFPKNDPSPTPPRLLPRDEASSIPFSSKELPNLLKFFSFSQDSPQGRAMEDTLRQCENRPIKGENKFCATSLESMLDFTREAFGLEVDFSVVTTTYLTNLSTSFQNYTILEVPKEILAPKMVACHTMPYPYAVYYCHYQESENKVYKILLGGETGDKVEAVAVCHMDTSQWSRNHVSFQVLKIKPGTLPVCHFFPAENLVWIPTSE</sequence>
<dbReference type="STRING" id="63057.A0A2P5EH68"/>
<dbReference type="InterPro" id="IPR004873">
    <property type="entry name" value="BURP_dom"/>
</dbReference>